<keyword evidence="3" id="KW-1185">Reference proteome</keyword>
<dbReference type="OrthoDB" id="563777at2759"/>
<name>A0A0D2N034_9CHLO</name>
<dbReference type="EMBL" id="KK100439">
    <property type="protein sequence ID" value="KIZ05917.1"/>
    <property type="molecule type" value="Genomic_DNA"/>
</dbReference>
<dbReference type="GO" id="GO:0006406">
    <property type="term" value="P:mRNA export from nucleus"/>
    <property type="evidence" value="ECO:0007669"/>
    <property type="project" value="TreeGrafter"/>
</dbReference>
<dbReference type="PANTHER" id="PTHR18898">
    <property type="entry name" value="NUCLEOPROTEIN TPR-RELATED"/>
    <property type="match status" value="1"/>
</dbReference>
<feature type="coiled-coil region" evidence="1">
    <location>
        <begin position="89"/>
        <end position="176"/>
    </location>
</feature>
<dbReference type="GeneID" id="25734910"/>
<keyword evidence="1" id="KW-0175">Coiled coil</keyword>
<dbReference type="GO" id="GO:0005643">
    <property type="term" value="C:nuclear pore"/>
    <property type="evidence" value="ECO:0007669"/>
    <property type="project" value="TreeGrafter"/>
</dbReference>
<protein>
    <submittedName>
        <fullName evidence="2">Uncharacterized protein</fullName>
    </submittedName>
</protein>
<dbReference type="KEGG" id="mng:MNEG_2032"/>
<organism evidence="2 3">
    <name type="scientific">Monoraphidium neglectum</name>
    <dbReference type="NCBI Taxonomy" id="145388"/>
    <lineage>
        <taxon>Eukaryota</taxon>
        <taxon>Viridiplantae</taxon>
        <taxon>Chlorophyta</taxon>
        <taxon>core chlorophytes</taxon>
        <taxon>Chlorophyceae</taxon>
        <taxon>CS clade</taxon>
        <taxon>Sphaeropleales</taxon>
        <taxon>Selenastraceae</taxon>
        <taxon>Monoraphidium</taxon>
    </lineage>
</organism>
<feature type="coiled-coil region" evidence="1">
    <location>
        <begin position="209"/>
        <end position="289"/>
    </location>
</feature>
<reference evidence="2 3" key="1">
    <citation type="journal article" date="2013" name="BMC Genomics">
        <title>Reconstruction of the lipid metabolism for the microalga Monoraphidium neglectum from its genome sequence reveals characteristics suitable for biofuel production.</title>
        <authorList>
            <person name="Bogen C."/>
            <person name="Al-Dilaimi A."/>
            <person name="Albersmeier A."/>
            <person name="Wichmann J."/>
            <person name="Grundmann M."/>
            <person name="Rupp O."/>
            <person name="Lauersen K.J."/>
            <person name="Blifernez-Klassen O."/>
            <person name="Kalinowski J."/>
            <person name="Goesmann A."/>
            <person name="Mussgnug J.H."/>
            <person name="Kruse O."/>
        </authorList>
    </citation>
    <scope>NUCLEOTIDE SEQUENCE [LARGE SCALE GENOMIC DNA]</scope>
    <source>
        <strain evidence="2 3">SAG 48.87</strain>
    </source>
</reference>
<dbReference type="GO" id="GO:0017056">
    <property type="term" value="F:structural constituent of nuclear pore"/>
    <property type="evidence" value="ECO:0007669"/>
    <property type="project" value="TreeGrafter"/>
</dbReference>
<accession>A0A0D2N034</accession>
<dbReference type="STRING" id="145388.A0A0D2N034"/>
<evidence type="ECO:0000313" key="2">
    <source>
        <dbReference type="EMBL" id="KIZ05917.1"/>
    </source>
</evidence>
<evidence type="ECO:0000313" key="3">
    <source>
        <dbReference type="Proteomes" id="UP000054498"/>
    </source>
</evidence>
<dbReference type="AlphaFoldDB" id="A0A0D2N034"/>
<dbReference type="PANTHER" id="PTHR18898:SF2">
    <property type="entry name" value="NUCLEOPROTEIN TPR"/>
    <property type="match status" value="1"/>
</dbReference>
<dbReference type="RefSeq" id="XP_013904936.1">
    <property type="nucleotide sequence ID" value="XM_014049482.1"/>
</dbReference>
<evidence type="ECO:0000256" key="1">
    <source>
        <dbReference type="SAM" id="Coils"/>
    </source>
</evidence>
<sequence>MVAEVQRLQKELAAQQEVTSAVTKELGVERAKGDRLASEAAAREAAQAKARAQVATLSGERNSLSALVGALKSQVEARGTELAAQLEAAALLARDRAAAEARAREAERAKSRLELDVAQLQEQAKALGNQLSATTDALDSKSLELLALQRASTTTATRLQREASGLQAALDAATARGEGLKTRLATVEVQLVTSQQQLAHLEVKAGEQERSLNEQLRAALAQAKLYEELATNEQQKREQATHVMAEMQEQASSAARAHAEALEAAETQAADARQLAQLYQQQVADLTTQLQAAAAGDSAADADGVPMTPVPPGRLLGSSDQQVLAAEAEVLGRSPEGVVSGLQQQGRSYADVAALYADMAHAFRLERTRAQGLEAELDRLCIAANRKASDIERQRGDFEASQAAHFALQAAYAEHAARLEELTALLAEQGRELAGERRLAAGLRQG</sequence>
<dbReference type="Proteomes" id="UP000054498">
    <property type="component" value="Unassembled WGS sequence"/>
</dbReference>
<gene>
    <name evidence="2" type="ORF">MNEG_2032</name>
</gene>
<proteinExistence type="predicted"/>